<feature type="region of interest" description="Disordered" evidence="1">
    <location>
        <begin position="54"/>
        <end position="74"/>
    </location>
</feature>
<feature type="compositionally biased region" description="Polar residues" evidence="1">
    <location>
        <begin position="59"/>
        <end position="68"/>
    </location>
</feature>
<sequence length="171" mass="18992">MGRFGGQGAGVKETATRSQKCLFTPLIPGEIRETSGLASRRRLKNRGVFRSCSQRHRLSSNSTRSSFPNARCRPMHSSRASTACSANRHRLAATSKPPHRRCRICWWSISTTQTPSCGHSGGRRDTLPNCVVETRANGHAQAVWALSELITRTEFGSRINTFSDLYNCLLQ</sequence>
<dbReference type="AlphaFoldDB" id="A0A3G6J640"/>
<keyword evidence="3" id="KW-1185">Reference proteome</keyword>
<dbReference type="EMBL" id="CP033896">
    <property type="protein sequence ID" value="AZA13527.1"/>
    <property type="molecule type" value="Genomic_DNA"/>
</dbReference>
<proteinExistence type="predicted"/>
<dbReference type="KEGG" id="ccho:CCHOA_05635"/>
<organism evidence="2 3">
    <name type="scientific">Corynebacterium choanae</name>
    <dbReference type="NCBI Taxonomy" id="1862358"/>
    <lineage>
        <taxon>Bacteria</taxon>
        <taxon>Bacillati</taxon>
        <taxon>Actinomycetota</taxon>
        <taxon>Actinomycetes</taxon>
        <taxon>Mycobacteriales</taxon>
        <taxon>Corynebacteriaceae</taxon>
        <taxon>Corynebacterium</taxon>
    </lineage>
</organism>
<evidence type="ECO:0000256" key="1">
    <source>
        <dbReference type="SAM" id="MobiDB-lite"/>
    </source>
</evidence>
<accession>A0A3G6J640</accession>
<protein>
    <submittedName>
        <fullName evidence="2">Uncharacterized protein</fullName>
    </submittedName>
</protein>
<name>A0A3G6J640_9CORY</name>
<evidence type="ECO:0000313" key="2">
    <source>
        <dbReference type="EMBL" id="AZA13527.1"/>
    </source>
</evidence>
<dbReference type="Proteomes" id="UP000269019">
    <property type="component" value="Chromosome"/>
</dbReference>
<gene>
    <name evidence="2" type="ORF">CCHOA_05635</name>
</gene>
<reference evidence="2 3" key="1">
    <citation type="submission" date="2018-11" db="EMBL/GenBank/DDBJ databases">
        <authorList>
            <person name="Kleinhagauer T."/>
            <person name="Glaeser S.P."/>
            <person name="Spergser J."/>
            <person name="Ruckert C."/>
            <person name="Kaempfer P."/>
            <person name="Busse H.-J."/>
        </authorList>
    </citation>
    <scope>NUCLEOTIDE SEQUENCE [LARGE SCALE GENOMIC DNA]</scope>
    <source>
        <strain evidence="2 3">200CH</strain>
    </source>
</reference>
<evidence type="ECO:0000313" key="3">
    <source>
        <dbReference type="Proteomes" id="UP000269019"/>
    </source>
</evidence>